<feature type="compositionally biased region" description="Gly residues" evidence="6">
    <location>
        <begin position="463"/>
        <end position="484"/>
    </location>
</feature>
<evidence type="ECO:0000256" key="5">
    <source>
        <dbReference type="ARBA" id="ARBA00023136"/>
    </source>
</evidence>
<keyword evidence="2 7" id="KW-0812">Transmembrane</keyword>
<dbReference type="EMBL" id="JABEND010000006">
    <property type="protein sequence ID" value="NNG36428.1"/>
    <property type="molecule type" value="Genomic_DNA"/>
</dbReference>
<feature type="transmembrane region" description="Helical" evidence="7">
    <location>
        <begin position="12"/>
        <end position="33"/>
    </location>
</feature>
<evidence type="ECO:0000256" key="2">
    <source>
        <dbReference type="ARBA" id="ARBA00022692"/>
    </source>
</evidence>
<feature type="transmembrane region" description="Helical" evidence="7">
    <location>
        <begin position="268"/>
        <end position="287"/>
    </location>
</feature>
<comment type="subcellular location">
    <subcellularLocation>
        <location evidence="1">Membrane</location>
        <topology evidence="1">Multi-pass membrane protein</topology>
    </subcellularLocation>
</comment>
<dbReference type="AlphaFoldDB" id="A0A849ABB1"/>
<organism evidence="8 9">
    <name type="scientific">Nakamurella aerolata</name>
    <dbReference type="NCBI Taxonomy" id="1656892"/>
    <lineage>
        <taxon>Bacteria</taxon>
        <taxon>Bacillati</taxon>
        <taxon>Actinomycetota</taxon>
        <taxon>Actinomycetes</taxon>
        <taxon>Nakamurellales</taxon>
        <taxon>Nakamurellaceae</taxon>
        <taxon>Nakamurella</taxon>
    </lineage>
</organism>
<evidence type="ECO:0000256" key="1">
    <source>
        <dbReference type="ARBA" id="ARBA00004141"/>
    </source>
</evidence>
<feature type="region of interest" description="Disordered" evidence="6">
    <location>
        <begin position="443"/>
        <end position="538"/>
    </location>
</feature>
<name>A0A849ABB1_9ACTN</name>
<dbReference type="GO" id="GO:0005886">
    <property type="term" value="C:plasma membrane"/>
    <property type="evidence" value="ECO:0007669"/>
    <property type="project" value="TreeGrafter"/>
</dbReference>
<sequence length="538" mass="56088">MPGGEVKQRTGRAAEIGLLTFAAVIVSCALIIVELNQDQQLSWDLAWYGGGYLLALLITHLLVRWLAPYADPVLMPVAALLNGLGLVMIHRLDLADVARAKAGGDPTGALEAPLQLMWTAVALGLFLLVLLVVRDHTKLQNYAYTLALAGVVFLAIPAILPARYSAVNGAKIWIKIPGLFSIQPSEFAKIALIIFCAAFLSSRVGVLGQAGKRFLGLTLPRMRDLGPLALVLVIALGILVRGNDLGTSLLLFGIVLVMLYLATSRISWVIICLLAFGAGCVLMYQLFPHFKVRVDIWLHPFADPSGSSYQLVQSLFGLGTGGIFGTGLGAGRPDLVPFASTDFITAAFGEELGLVGLTVIIVLYMLLTSRGIRTGIAARDKFGALLAGGLAFSIALQVFIIVGGVTRLIPLTGLTTPFLSYGGSSLLANYMILALLVRISDSSRRPPPPPPVLGASSADDAAGAGGTGGPGGSGPDGSGPGSSGETGRVRLGKPQQLGEVHTQMLTVPGRRGRDGGQASAGKGKDAGRGTGNGRGSER</sequence>
<evidence type="ECO:0000256" key="7">
    <source>
        <dbReference type="SAM" id="Phobius"/>
    </source>
</evidence>
<dbReference type="PROSITE" id="PS51257">
    <property type="entry name" value="PROKAR_LIPOPROTEIN"/>
    <property type="match status" value="1"/>
</dbReference>
<dbReference type="InterPro" id="IPR001182">
    <property type="entry name" value="FtsW/RodA"/>
</dbReference>
<dbReference type="PANTHER" id="PTHR30474">
    <property type="entry name" value="CELL CYCLE PROTEIN"/>
    <property type="match status" value="1"/>
</dbReference>
<dbReference type="PANTHER" id="PTHR30474:SF3">
    <property type="entry name" value="PEPTIDOGLYCAN GLYCOSYLTRANSFERASE RODA"/>
    <property type="match status" value="1"/>
</dbReference>
<evidence type="ECO:0000313" key="8">
    <source>
        <dbReference type="EMBL" id="NNG36428.1"/>
    </source>
</evidence>
<feature type="transmembrane region" description="Helical" evidence="7">
    <location>
        <begin position="142"/>
        <end position="160"/>
    </location>
</feature>
<feature type="transmembrane region" description="Helical" evidence="7">
    <location>
        <begin position="187"/>
        <end position="210"/>
    </location>
</feature>
<evidence type="ECO:0000256" key="3">
    <source>
        <dbReference type="ARBA" id="ARBA00022960"/>
    </source>
</evidence>
<comment type="caution">
    <text evidence="8">The sequence shown here is derived from an EMBL/GenBank/DDBJ whole genome shotgun (WGS) entry which is preliminary data.</text>
</comment>
<feature type="transmembrane region" description="Helical" evidence="7">
    <location>
        <begin position="384"/>
        <end position="406"/>
    </location>
</feature>
<feature type="transmembrane region" description="Helical" evidence="7">
    <location>
        <begin position="45"/>
        <end position="66"/>
    </location>
</feature>
<feature type="transmembrane region" description="Helical" evidence="7">
    <location>
        <begin position="73"/>
        <end position="92"/>
    </location>
</feature>
<accession>A0A849ABB1</accession>
<dbReference type="GO" id="GO:0051301">
    <property type="term" value="P:cell division"/>
    <property type="evidence" value="ECO:0007669"/>
    <property type="project" value="InterPro"/>
</dbReference>
<feature type="compositionally biased region" description="Gly residues" evidence="6">
    <location>
        <begin position="528"/>
        <end position="538"/>
    </location>
</feature>
<keyword evidence="5 7" id="KW-0472">Membrane</keyword>
<feature type="transmembrane region" description="Helical" evidence="7">
    <location>
        <begin position="418"/>
        <end position="437"/>
    </location>
</feature>
<dbReference type="Proteomes" id="UP000562984">
    <property type="component" value="Unassembled WGS sequence"/>
</dbReference>
<feature type="transmembrane region" description="Helical" evidence="7">
    <location>
        <begin position="352"/>
        <end position="372"/>
    </location>
</feature>
<evidence type="ECO:0000256" key="6">
    <source>
        <dbReference type="SAM" id="MobiDB-lite"/>
    </source>
</evidence>
<keyword evidence="3" id="KW-0133">Cell shape</keyword>
<feature type="transmembrane region" description="Helical" evidence="7">
    <location>
        <begin position="222"/>
        <end position="239"/>
    </location>
</feature>
<dbReference type="GO" id="GO:0008360">
    <property type="term" value="P:regulation of cell shape"/>
    <property type="evidence" value="ECO:0007669"/>
    <property type="project" value="UniProtKB-KW"/>
</dbReference>
<evidence type="ECO:0000256" key="4">
    <source>
        <dbReference type="ARBA" id="ARBA00022989"/>
    </source>
</evidence>
<dbReference type="GO" id="GO:0015648">
    <property type="term" value="F:lipid-linked peptidoglycan transporter activity"/>
    <property type="evidence" value="ECO:0007669"/>
    <property type="project" value="TreeGrafter"/>
</dbReference>
<dbReference type="Pfam" id="PF01098">
    <property type="entry name" value="FTSW_RODA_SPOVE"/>
    <property type="match status" value="1"/>
</dbReference>
<keyword evidence="9" id="KW-1185">Reference proteome</keyword>
<keyword evidence="4 7" id="KW-1133">Transmembrane helix</keyword>
<gene>
    <name evidence="8" type="ORF">HKD39_12040</name>
</gene>
<evidence type="ECO:0000313" key="9">
    <source>
        <dbReference type="Proteomes" id="UP000562984"/>
    </source>
</evidence>
<reference evidence="8 9" key="1">
    <citation type="submission" date="2020-05" db="EMBL/GenBank/DDBJ databases">
        <title>Nakamurella sp. DB0629 isolated from air conditioner.</title>
        <authorList>
            <person name="Kim D.H."/>
            <person name="Kim D.-U."/>
        </authorList>
    </citation>
    <scope>NUCLEOTIDE SEQUENCE [LARGE SCALE GENOMIC DNA]</scope>
    <source>
        <strain evidence="8 9">DB0629</strain>
    </source>
</reference>
<protein>
    <submittedName>
        <fullName evidence="8">FtsW/RodA/SpoVE family cell cycle protein</fullName>
    </submittedName>
</protein>
<proteinExistence type="predicted"/>
<dbReference type="GO" id="GO:0032153">
    <property type="term" value="C:cell division site"/>
    <property type="evidence" value="ECO:0007669"/>
    <property type="project" value="TreeGrafter"/>
</dbReference>
<feature type="transmembrane region" description="Helical" evidence="7">
    <location>
        <begin position="112"/>
        <end position="133"/>
    </location>
</feature>